<proteinExistence type="predicted"/>
<dbReference type="SUPFAM" id="SSF51197">
    <property type="entry name" value="Clavaminate synthase-like"/>
    <property type="match status" value="1"/>
</dbReference>
<gene>
    <name evidence="3" type="ORF">B0A48_04485</name>
</gene>
<evidence type="ECO:0000313" key="4">
    <source>
        <dbReference type="Proteomes" id="UP000192596"/>
    </source>
</evidence>
<dbReference type="InterPro" id="IPR003347">
    <property type="entry name" value="JmjC_dom"/>
</dbReference>
<evidence type="ECO:0000256" key="1">
    <source>
        <dbReference type="SAM" id="SignalP"/>
    </source>
</evidence>
<organism evidence="3 4">
    <name type="scientific">Cryoendolithus antarcticus</name>
    <dbReference type="NCBI Taxonomy" id="1507870"/>
    <lineage>
        <taxon>Eukaryota</taxon>
        <taxon>Fungi</taxon>
        <taxon>Dikarya</taxon>
        <taxon>Ascomycota</taxon>
        <taxon>Pezizomycotina</taxon>
        <taxon>Dothideomycetes</taxon>
        <taxon>Dothideomycetidae</taxon>
        <taxon>Cladosporiales</taxon>
        <taxon>Cladosporiaceae</taxon>
        <taxon>Cryoendolithus</taxon>
    </lineage>
</organism>
<dbReference type="InterPro" id="IPR041667">
    <property type="entry name" value="Cupin_8"/>
</dbReference>
<dbReference type="Gene3D" id="2.60.120.650">
    <property type="entry name" value="Cupin"/>
    <property type="match status" value="1"/>
</dbReference>
<feature type="signal peptide" evidence="1">
    <location>
        <begin position="1"/>
        <end position="24"/>
    </location>
</feature>
<dbReference type="Pfam" id="PF13621">
    <property type="entry name" value="Cupin_8"/>
    <property type="match status" value="1"/>
</dbReference>
<keyword evidence="4" id="KW-1185">Reference proteome</keyword>
<dbReference type="PANTHER" id="PTHR12461:SF101">
    <property type="entry name" value="TRNA WYBUTOSINE-SYNTHESIZING PROTEIN 4"/>
    <property type="match status" value="1"/>
</dbReference>
<dbReference type="PANTHER" id="PTHR12461">
    <property type="entry name" value="HYPOXIA-INDUCIBLE FACTOR 1 ALPHA INHIBITOR-RELATED"/>
    <property type="match status" value="1"/>
</dbReference>
<dbReference type="OrthoDB" id="47172at2759"/>
<dbReference type="Proteomes" id="UP000192596">
    <property type="component" value="Unassembled WGS sequence"/>
</dbReference>
<dbReference type="SMART" id="SM00558">
    <property type="entry name" value="JmjC"/>
    <property type="match status" value="1"/>
</dbReference>
<sequence length="313" mass="35052">MTGASHRSALFAKILLRLEDVVSADASPEWPGVFVIIPPTSLLTENAIPSSEPPTLTSFQVHIDKYTTPLLIHGAITHWHAMQSWTRPKYLLERSLGGRRLVPVEIGESYTHSGWRQQLMTLREYMGESIMSESPHSVGYMGQHDLLNQIPALKDDISIPDYCFTSPPNRTPETLQGQPTAVELDEPSLNAWLGPKGTRSPLHHDPYHNIFCQAVGYKYVRLYPPVDSRSMYPHGIDDKGVSMANTSAVDMKFSSGGEDNISVADPEDVTLFCARKDFQEAILAPGDSLYIPAGWWHYFESITTSFSVSFWWN</sequence>
<dbReference type="PROSITE" id="PS51184">
    <property type="entry name" value="JMJC"/>
    <property type="match status" value="1"/>
</dbReference>
<evidence type="ECO:0000313" key="3">
    <source>
        <dbReference type="EMBL" id="OQO10128.1"/>
    </source>
</evidence>
<dbReference type="InParanoid" id="A0A1V8TFU3"/>
<dbReference type="STRING" id="1507870.A0A1V8TFU3"/>
<feature type="chain" id="PRO_5012258035" description="JmjC domain-containing protein" evidence="1">
    <location>
        <begin position="25"/>
        <end position="313"/>
    </location>
</feature>
<evidence type="ECO:0000259" key="2">
    <source>
        <dbReference type="PROSITE" id="PS51184"/>
    </source>
</evidence>
<dbReference type="AlphaFoldDB" id="A0A1V8TFU3"/>
<reference evidence="4" key="1">
    <citation type="submission" date="2017-03" db="EMBL/GenBank/DDBJ databases">
        <title>Genomes of endolithic fungi from Antarctica.</title>
        <authorList>
            <person name="Coleine C."/>
            <person name="Masonjones S."/>
            <person name="Stajich J.E."/>
        </authorList>
    </citation>
    <scope>NUCLEOTIDE SEQUENCE [LARGE SCALE GENOMIC DNA]</scope>
    <source>
        <strain evidence="4">CCFEE 5527</strain>
    </source>
</reference>
<accession>A0A1V8TFU3</accession>
<keyword evidence="1" id="KW-0732">Signal</keyword>
<protein>
    <recommendedName>
        <fullName evidence="2">JmjC domain-containing protein</fullName>
    </recommendedName>
</protein>
<comment type="caution">
    <text evidence="3">The sequence shown here is derived from an EMBL/GenBank/DDBJ whole genome shotgun (WGS) entry which is preliminary data.</text>
</comment>
<name>A0A1V8TFU3_9PEZI</name>
<feature type="domain" description="JmjC" evidence="2">
    <location>
        <begin position="139"/>
        <end position="313"/>
    </location>
</feature>
<dbReference type="EMBL" id="NAJO01000009">
    <property type="protein sequence ID" value="OQO10128.1"/>
    <property type="molecule type" value="Genomic_DNA"/>
</dbReference>